<comment type="similarity">
    <text evidence="1">Belongs to the histidine acid phosphatase family.</text>
</comment>
<evidence type="ECO:0000256" key="1">
    <source>
        <dbReference type="ARBA" id="ARBA00005375"/>
    </source>
</evidence>
<accession>A2DBN7</accession>
<dbReference type="InterPro" id="IPR000560">
    <property type="entry name" value="His_Pase_clade-2"/>
</dbReference>
<dbReference type="eggNOG" id="KOG3720">
    <property type="taxonomic scope" value="Eukaryota"/>
</dbReference>
<dbReference type="InParanoid" id="A2DBN7"/>
<dbReference type="GO" id="GO:0016791">
    <property type="term" value="F:phosphatase activity"/>
    <property type="evidence" value="ECO:0000318"/>
    <property type="project" value="GO_Central"/>
</dbReference>
<evidence type="ECO:0000313" key="4">
    <source>
        <dbReference type="Proteomes" id="UP000001542"/>
    </source>
</evidence>
<dbReference type="RefSeq" id="XP_001583226.1">
    <property type="nucleotide sequence ID" value="XM_001583176.1"/>
</dbReference>
<sequence length="386" mass="44221">MFLSLISFVSSLNFNHTCKSNLKVPDPVPNATLEQVILLTRHGFRAPFDGYGNYTPDGWICDSDAAPSPRMSTTLTKENRRYHTTYEQKTLPYPPSCRKADLTVEGQELHVQLGAFYRKYLIEQLHFLPESMDPEFMYLRSSEPERCIRSLESFMHGLYPPEYPDEFLKIVTGTDPLELLHPRPDHCADLTKSYNDWINSSKYLEKKENAARVLKDLVNQSGLPWDEWQWLWVGDWLYTIACVGKPLPDFITQEMLDVAMDAVEFYTLDLYQHQTGVAGASIIREVLQHISERQAGEKNHKFVLLSAHDISIVAACDILGIKLDKIPPFASHMMFEVYRSNGRFLVRVSLNGEVILKEMTLQKFKGLVLPYINYCKEVAGTDATVL</sequence>
<dbReference type="PANTHER" id="PTHR11567:SF110">
    <property type="entry name" value="2-PHOSPHOXYLOSE PHOSPHATASE 1"/>
    <property type="match status" value="1"/>
</dbReference>
<organism evidence="3 4">
    <name type="scientific">Trichomonas vaginalis (strain ATCC PRA-98 / G3)</name>
    <dbReference type="NCBI Taxonomy" id="412133"/>
    <lineage>
        <taxon>Eukaryota</taxon>
        <taxon>Metamonada</taxon>
        <taxon>Parabasalia</taxon>
        <taxon>Trichomonadida</taxon>
        <taxon>Trichomonadidae</taxon>
        <taxon>Trichomonas</taxon>
    </lineage>
</organism>
<dbReference type="AlphaFoldDB" id="A2DBN7"/>
<reference evidence="3" key="1">
    <citation type="submission" date="2006-10" db="EMBL/GenBank/DDBJ databases">
        <authorList>
            <person name="Amadeo P."/>
            <person name="Zhao Q."/>
            <person name="Wortman J."/>
            <person name="Fraser-Liggett C."/>
            <person name="Carlton J."/>
        </authorList>
    </citation>
    <scope>NUCLEOTIDE SEQUENCE</scope>
    <source>
        <strain evidence="3">G3</strain>
    </source>
</reference>
<name>A2DBN7_TRIV3</name>
<dbReference type="CDD" id="cd07061">
    <property type="entry name" value="HP_HAP_like"/>
    <property type="match status" value="1"/>
</dbReference>
<reference evidence="3" key="2">
    <citation type="journal article" date="2007" name="Science">
        <title>Draft genome sequence of the sexually transmitted pathogen Trichomonas vaginalis.</title>
        <authorList>
            <person name="Carlton J.M."/>
            <person name="Hirt R.P."/>
            <person name="Silva J.C."/>
            <person name="Delcher A.L."/>
            <person name="Schatz M."/>
            <person name="Zhao Q."/>
            <person name="Wortman J.R."/>
            <person name="Bidwell S.L."/>
            <person name="Alsmark U.C.M."/>
            <person name="Besteiro S."/>
            <person name="Sicheritz-Ponten T."/>
            <person name="Noel C.J."/>
            <person name="Dacks J.B."/>
            <person name="Foster P.G."/>
            <person name="Simillion C."/>
            <person name="Van de Peer Y."/>
            <person name="Miranda-Saavedra D."/>
            <person name="Barton G.J."/>
            <person name="Westrop G.D."/>
            <person name="Mueller S."/>
            <person name="Dessi D."/>
            <person name="Fiori P.L."/>
            <person name="Ren Q."/>
            <person name="Paulsen I."/>
            <person name="Zhang H."/>
            <person name="Bastida-Corcuera F.D."/>
            <person name="Simoes-Barbosa A."/>
            <person name="Brown M.T."/>
            <person name="Hayes R.D."/>
            <person name="Mukherjee M."/>
            <person name="Okumura C.Y."/>
            <person name="Schneider R."/>
            <person name="Smith A.J."/>
            <person name="Vanacova S."/>
            <person name="Villalvazo M."/>
            <person name="Haas B.J."/>
            <person name="Pertea M."/>
            <person name="Feldblyum T.V."/>
            <person name="Utterback T.R."/>
            <person name="Shu C.L."/>
            <person name="Osoegawa K."/>
            <person name="de Jong P.J."/>
            <person name="Hrdy I."/>
            <person name="Horvathova L."/>
            <person name="Zubacova Z."/>
            <person name="Dolezal P."/>
            <person name="Malik S.B."/>
            <person name="Logsdon J.M. Jr."/>
            <person name="Henze K."/>
            <person name="Gupta A."/>
            <person name="Wang C.C."/>
            <person name="Dunne R.L."/>
            <person name="Upcroft J.A."/>
            <person name="Upcroft P."/>
            <person name="White O."/>
            <person name="Salzberg S.L."/>
            <person name="Tang P."/>
            <person name="Chiu C.-H."/>
            <person name="Lee Y.-S."/>
            <person name="Embley T.M."/>
            <person name="Coombs G.H."/>
            <person name="Mottram J.C."/>
            <person name="Tachezy J."/>
            <person name="Fraser-Liggett C.M."/>
            <person name="Johnson P.J."/>
        </authorList>
    </citation>
    <scope>NUCLEOTIDE SEQUENCE [LARGE SCALE GENOMIC DNA]</scope>
    <source>
        <strain evidence="3">G3</strain>
    </source>
</reference>
<evidence type="ECO:0000313" key="3">
    <source>
        <dbReference type="EMBL" id="EAY22240.1"/>
    </source>
</evidence>
<keyword evidence="4" id="KW-1185">Reference proteome</keyword>
<dbReference type="InterPro" id="IPR033379">
    <property type="entry name" value="Acid_Pase_AS"/>
</dbReference>
<dbReference type="InterPro" id="IPR029033">
    <property type="entry name" value="His_PPase_superfam"/>
</dbReference>
<dbReference type="Pfam" id="PF00328">
    <property type="entry name" value="His_Phos_2"/>
    <property type="match status" value="1"/>
</dbReference>
<dbReference type="VEuPathDB" id="TrichDB:TVAGG3_0381210"/>
<protein>
    <submittedName>
        <fullName evidence="3">Histidine acid phosphatase family protein</fullName>
    </submittedName>
</protein>
<keyword evidence="2" id="KW-0378">Hydrolase</keyword>
<dbReference type="KEGG" id="tva:5467795"/>
<dbReference type="InterPro" id="IPR050645">
    <property type="entry name" value="Histidine_acid_phosphatase"/>
</dbReference>
<proteinExistence type="inferred from homology"/>
<dbReference type="SMR" id="A2DBN7"/>
<dbReference type="FunCoup" id="A2DBN7">
    <property type="interactions" value="32"/>
</dbReference>
<evidence type="ECO:0000256" key="2">
    <source>
        <dbReference type="ARBA" id="ARBA00022801"/>
    </source>
</evidence>
<dbReference type="Gene3D" id="3.40.50.1240">
    <property type="entry name" value="Phosphoglycerate mutase-like"/>
    <property type="match status" value="1"/>
</dbReference>
<dbReference type="PROSITE" id="PS00616">
    <property type="entry name" value="HIS_ACID_PHOSPHAT_1"/>
    <property type="match status" value="1"/>
</dbReference>
<dbReference type="STRING" id="5722.A2DBN7"/>
<dbReference type="VEuPathDB" id="TrichDB:TVAG_094150"/>
<gene>
    <name evidence="3" type="ORF">TVAG_094150</name>
</gene>
<dbReference type="SUPFAM" id="SSF53254">
    <property type="entry name" value="Phosphoglycerate mutase-like"/>
    <property type="match status" value="1"/>
</dbReference>
<dbReference type="OrthoDB" id="10257284at2759"/>
<dbReference type="PANTHER" id="PTHR11567">
    <property type="entry name" value="ACID PHOSPHATASE-RELATED"/>
    <property type="match status" value="1"/>
</dbReference>
<dbReference type="Proteomes" id="UP000001542">
    <property type="component" value="Unassembled WGS sequence"/>
</dbReference>
<dbReference type="EMBL" id="DS113185">
    <property type="protein sequence ID" value="EAY22240.1"/>
    <property type="molecule type" value="Genomic_DNA"/>
</dbReference>